<dbReference type="Proteomes" id="UP000009168">
    <property type="component" value="Unassembled WGS sequence"/>
</dbReference>
<evidence type="ECO:0000313" key="1">
    <source>
        <dbReference type="EMBL" id="EWS74235.1"/>
    </source>
</evidence>
<gene>
    <name evidence="1" type="ORF">TTHERM_000188839</name>
</gene>
<name>W7X4H6_TETTS</name>
<accession>W7X4H6</accession>
<keyword evidence="2" id="KW-1185">Reference proteome</keyword>
<proteinExistence type="predicted"/>
<evidence type="ECO:0000313" key="2">
    <source>
        <dbReference type="Proteomes" id="UP000009168"/>
    </source>
</evidence>
<reference evidence="2" key="1">
    <citation type="journal article" date="2006" name="PLoS Biol.">
        <title>Macronuclear genome sequence of the ciliate Tetrahymena thermophila, a model eukaryote.</title>
        <authorList>
            <person name="Eisen J.A."/>
            <person name="Coyne R.S."/>
            <person name="Wu M."/>
            <person name="Wu D."/>
            <person name="Thiagarajan M."/>
            <person name="Wortman J.R."/>
            <person name="Badger J.H."/>
            <person name="Ren Q."/>
            <person name="Amedeo P."/>
            <person name="Jones K.M."/>
            <person name="Tallon L.J."/>
            <person name="Delcher A.L."/>
            <person name="Salzberg S.L."/>
            <person name="Silva J.C."/>
            <person name="Haas B.J."/>
            <person name="Majoros W.H."/>
            <person name="Farzad M."/>
            <person name="Carlton J.M."/>
            <person name="Smith R.K. Jr."/>
            <person name="Garg J."/>
            <person name="Pearlman R.E."/>
            <person name="Karrer K.M."/>
            <person name="Sun L."/>
            <person name="Manning G."/>
            <person name="Elde N.C."/>
            <person name="Turkewitz A.P."/>
            <person name="Asai D.J."/>
            <person name="Wilkes D.E."/>
            <person name="Wang Y."/>
            <person name="Cai H."/>
            <person name="Collins K."/>
            <person name="Stewart B.A."/>
            <person name="Lee S.R."/>
            <person name="Wilamowska K."/>
            <person name="Weinberg Z."/>
            <person name="Ruzzo W.L."/>
            <person name="Wloga D."/>
            <person name="Gaertig J."/>
            <person name="Frankel J."/>
            <person name="Tsao C.-C."/>
            <person name="Gorovsky M.A."/>
            <person name="Keeling P.J."/>
            <person name="Waller R.F."/>
            <person name="Patron N.J."/>
            <person name="Cherry J.M."/>
            <person name="Stover N.A."/>
            <person name="Krieger C.J."/>
            <person name="del Toro C."/>
            <person name="Ryder H.F."/>
            <person name="Williamson S.C."/>
            <person name="Barbeau R.A."/>
            <person name="Hamilton E.P."/>
            <person name="Orias E."/>
        </authorList>
    </citation>
    <scope>NUCLEOTIDE SEQUENCE [LARGE SCALE GENOMIC DNA]</scope>
    <source>
        <strain evidence="2">SB210</strain>
    </source>
</reference>
<dbReference type="GeneID" id="24437712"/>
<dbReference type="EMBL" id="GG662693">
    <property type="protein sequence ID" value="EWS74235.1"/>
    <property type="molecule type" value="Genomic_DNA"/>
</dbReference>
<protein>
    <submittedName>
        <fullName evidence="1">Uncharacterized protein</fullName>
    </submittedName>
</protein>
<sequence length="105" mass="12801">MDLTRSYRESLNSSLQIRVTQNIFFNQFTYVQINLHLISLIDFQLKSFQILLRKSNLFKINSFQIRNKGKKQITYYKIYQSASHRKYNLYYKSLILNNYFVNQLK</sequence>
<dbReference type="RefSeq" id="XP_012653208.1">
    <property type="nucleotide sequence ID" value="XM_012797754.1"/>
</dbReference>
<dbReference type="AlphaFoldDB" id="W7X4H6"/>
<organism evidence="1 2">
    <name type="scientific">Tetrahymena thermophila (strain SB210)</name>
    <dbReference type="NCBI Taxonomy" id="312017"/>
    <lineage>
        <taxon>Eukaryota</taxon>
        <taxon>Sar</taxon>
        <taxon>Alveolata</taxon>
        <taxon>Ciliophora</taxon>
        <taxon>Intramacronucleata</taxon>
        <taxon>Oligohymenophorea</taxon>
        <taxon>Hymenostomatida</taxon>
        <taxon>Tetrahymenina</taxon>
        <taxon>Tetrahymenidae</taxon>
        <taxon>Tetrahymena</taxon>
    </lineage>
</organism>
<dbReference type="KEGG" id="tet:TTHERM_000188839"/>
<dbReference type="InParanoid" id="W7X4H6"/>